<feature type="compositionally biased region" description="Basic and acidic residues" evidence="1">
    <location>
        <begin position="1020"/>
        <end position="1030"/>
    </location>
</feature>
<evidence type="ECO:0000313" key="3">
    <source>
        <dbReference type="EMBL" id="CAH1718316.1"/>
    </source>
</evidence>
<feature type="compositionally biased region" description="Basic residues" evidence="1">
    <location>
        <begin position="1643"/>
        <end position="1652"/>
    </location>
</feature>
<dbReference type="GO" id="GO:0042594">
    <property type="term" value="P:response to starvation"/>
    <property type="evidence" value="ECO:0007669"/>
    <property type="project" value="TreeGrafter"/>
</dbReference>
<feature type="compositionally biased region" description="Low complexity" evidence="1">
    <location>
        <begin position="1592"/>
        <end position="1627"/>
    </location>
</feature>
<evidence type="ECO:0000256" key="1">
    <source>
        <dbReference type="SAM" id="MobiDB-lite"/>
    </source>
</evidence>
<dbReference type="Pfam" id="PF21034">
    <property type="entry name" value="BCAS3_WD40"/>
    <property type="match status" value="1"/>
</dbReference>
<reference evidence="3" key="1">
    <citation type="submission" date="2022-01" db="EMBL/GenBank/DDBJ databases">
        <authorList>
            <person name="King R."/>
        </authorList>
    </citation>
    <scope>NUCLEOTIDE SEQUENCE</scope>
</reference>
<feature type="region of interest" description="Disordered" evidence="1">
    <location>
        <begin position="987"/>
        <end position="1031"/>
    </location>
</feature>
<dbReference type="InterPro" id="IPR048382">
    <property type="entry name" value="BCAS3_WD40"/>
</dbReference>
<keyword evidence="4" id="KW-1185">Reference proteome</keyword>
<accession>A0A9P0NI58</accession>
<dbReference type="GO" id="GO:0006914">
    <property type="term" value="P:autophagy"/>
    <property type="evidence" value="ECO:0007669"/>
    <property type="project" value="InterPro"/>
</dbReference>
<protein>
    <recommendedName>
        <fullName evidence="2">BCAS3 WD40 domain-containing protein</fullName>
    </recommendedName>
</protein>
<proteinExistence type="predicted"/>
<dbReference type="Proteomes" id="UP001153620">
    <property type="component" value="Chromosome 2"/>
</dbReference>
<feature type="region of interest" description="Disordered" evidence="1">
    <location>
        <begin position="1470"/>
        <end position="1492"/>
    </location>
</feature>
<dbReference type="InterPro" id="IPR036322">
    <property type="entry name" value="WD40_repeat_dom_sf"/>
</dbReference>
<feature type="compositionally biased region" description="Basic and acidic residues" evidence="1">
    <location>
        <begin position="987"/>
        <end position="1004"/>
    </location>
</feature>
<organism evidence="3 4">
    <name type="scientific">Chironomus riparius</name>
    <dbReference type="NCBI Taxonomy" id="315576"/>
    <lineage>
        <taxon>Eukaryota</taxon>
        <taxon>Metazoa</taxon>
        <taxon>Ecdysozoa</taxon>
        <taxon>Arthropoda</taxon>
        <taxon>Hexapoda</taxon>
        <taxon>Insecta</taxon>
        <taxon>Pterygota</taxon>
        <taxon>Neoptera</taxon>
        <taxon>Endopterygota</taxon>
        <taxon>Diptera</taxon>
        <taxon>Nematocera</taxon>
        <taxon>Chironomoidea</taxon>
        <taxon>Chironomidae</taxon>
        <taxon>Chironominae</taxon>
        <taxon>Chironomus</taxon>
    </lineage>
</organism>
<feature type="compositionally biased region" description="Low complexity" evidence="1">
    <location>
        <begin position="1473"/>
        <end position="1492"/>
    </location>
</feature>
<sequence>MSAESHQKRAPSTASESTRLVPNIVPPQAVSDRSIIDSVAGFINDVALTNAPQTNPKDQILWAKFENLADISDTSLGEDCDSEGTLPPPLLLCIGYVNGMQVWAIPANGEAIEVMSWKQGSVNILRILPTPFLSNNSELANDLLDQFIHKRPLMALCGDCPILNQTSSSQNQQLHAVNFVSLKDGDIVKTIRFKTPVVDIVANRTSIAITFYERIAIFDARTLEDRLTVTTCYPCPNGLCPIALGDRWLAYAERKLISSKTSGGGCYADGIPSYTATVLNAAKSLGKGLRELKDQVAAGLTGNVASSSNQGSSSSSVTNPTCAIDGTQPGVVTILDIKHAIKDISPTSGTPVAINGNDPIVAHFIAHSEAIFAMSFDPSGMLLLTADRRGHDFNVFRILPHTCGSVLAAVHHLYVLHRGDTSAKVQDISFSFDSRWVAVSTVRGTTHVFPITSYGGHCGYRTHSAAHVVNRLSRFHRSAGLPVDGRSSSPILMSEHAVQSTAYANPRLPPFPHPTVILPLAQLRQPSSLNSTSTLLSQTTNVAQSGSKGMGRQRHHSIEESHAKPLRVAATFAKARSWLLDPPGMHDTPSRLHRRAVDSLFVIAGHGALIQYDLEPRHASNIPKEKICDETPIELEVEAKAQWILGQRSNSQLEISPPLSADNWLIKDRVIDNNLNLDTSHVGVMSSDERDDRWLSQVEIVTHAGPHRRLWMGPQFVFKLYNTQSGNSLAHIDMESIEVGARARSTPVNMPTMPNSSASTRPLVPVLIESGSCSSYEQSPRLLDSFHYESTDSEIISGPDSQLREDLADAMRDCPAIPLANRDSGSSSMHETQQREAKSFGVDTMMCDETSNLHTVVVSIVNPQGIITTVTDNNNPATQNTVEAFSNENYILENCDETMFRPVITVLNISNKMSEMVNVEECSKPVEVPLELVVPVIDERVLEEKKRKKEVEQKQKAQQQLEKQEKLILESQKSKKVEKESVVVDVKKNTNENKKNTETKKEDSNGQTKKNKKAQKYNKKSQDDEKKATETSHVVKNTIISQQAKIEEVKVEEKVEEIKVEIEKNMDVSLTREVEDKNIVLEESSEHEPVKISYEIENEGIKEFCEAVTVEPKIEIEIVKKEEEKINPIELSAEIALNAVLDEELNAEISNNEKLEVTIAEELFLKPVEVKARSPSPQPEKIEVKVEELSFKFEEKVEEKAKEELLVKKSENPDKDAWKRNKKGKKKNQLATKVEAQKTIEFPPLASNFPSFKSTFAENTKTIANIKTQLTFEAIEEPSVNFPPLDTIKLPSPEVTVIQSTVLTKLPTPDFPDLPPLEEYNKEIDQDAVMKISMHEIIGDEEIQIIPHEDTVEIHDSPQKLSSDIEIIEEHFVLPIESEKVEIKEKFIKNDDFYDDIDDELPPLEPLEPFDATYDGFIVKEEEEKACYVEDNVEFKEKQEMKKKMSELLKDTNMVFAMCSSLKELKVDEESKSISSSSQIQRSTSSSLTTNTTTSTFASANSNQYCEGHDSDYKSLDLEMEEAIVSAQEQDDPDPVFKIPPILKTPSFEKEDPEDISSFEATSSETDAEDSSKKSNIQTKFKREDDEELRPLLETSTTSLTPVSSGGMTIITNITTTDANDTPTLPDINQKLQATSNNNSNNGKRKNKKKRR</sequence>
<evidence type="ECO:0000313" key="4">
    <source>
        <dbReference type="Proteomes" id="UP001153620"/>
    </source>
</evidence>
<dbReference type="InterPro" id="IPR015943">
    <property type="entry name" value="WD40/YVTN_repeat-like_dom_sf"/>
</dbReference>
<reference evidence="3" key="2">
    <citation type="submission" date="2022-10" db="EMBL/GenBank/DDBJ databases">
        <authorList>
            <consortium name="ENA_rothamsted_submissions"/>
            <consortium name="culmorum"/>
            <person name="King R."/>
        </authorList>
    </citation>
    <scope>NUCLEOTIDE SEQUENCE</scope>
</reference>
<feature type="compositionally biased region" description="Basic residues" evidence="1">
    <location>
        <begin position="1009"/>
        <end position="1019"/>
    </location>
</feature>
<name>A0A9P0NI58_9DIPT</name>
<dbReference type="EMBL" id="OU895878">
    <property type="protein sequence ID" value="CAH1718316.1"/>
    <property type="molecule type" value="Genomic_DNA"/>
</dbReference>
<dbReference type="InterPro" id="IPR045142">
    <property type="entry name" value="BCAS3-like"/>
</dbReference>
<gene>
    <name evidence="3" type="ORF">CHIRRI_LOCUS5725</name>
</gene>
<dbReference type="PANTHER" id="PTHR13268:SF0">
    <property type="entry name" value="BCAS3 MICROTUBULE ASSOCIATED CELL MIGRATION FACTOR"/>
    <property type="match status" value="1"/>
</dbReference>
<dbReference type="GO" id="GO:0005737">
    <property type="term" value="C:cytoplasm"/>
    <property type="evidence" value="ECO:0007669"/>
    <property type="project" value="TreeGrafter"/>
</dbReference>
<evidence type="ECO:0000259" key="2">
    <source>
        <dbReference type="Pfam" id="PF21034"/>
    </source>
</evidence>
<dbReference type="Gene3D" id="2.130.10.10">
    <property type="entry name" value="YVTN repeat-like/Quinoprotein amine dehydrogenase"/>
    <property type="match status" value="1"/>
</dbReference>
<feature type="region of interest" description="Disordered" evidence="1">
    <location>
        <begin position="1526"/>
        <end position="1652"/>
    </location>
</feature>
<dbReference type="PANTHER" id="PTHR13268">
    <property type="entry name" value="BREAST CARCINOMA AMPLIFIED SEQUENCE 3"/>
    <property type="match status" value="1"/>
</dbReference>
<dbReference type="SUPFAM" id="SSF50978">
    <property type="entry name" value="WD40 repeat-like"/>
    <property type="match status" value="1"/>
</dbReference>
<feature type="domain" description="BCAS3 WD40" evidence="2">
    <location>
        <begin position="59"/>
        <end position="481"/>
    </location>
</feature>